<organism evidence="1 2">
    <name type="scientific">Spongiactinospora rosea</name>
    <dbReference type="NCBI Taxonomy" id="2248750"/>
    <lineage>
        <taxon>Bacteria</taxon>
        <taxon>Bacillati</taxon>
        <taxon>Actinomycetota</taxon>
        <taxon>Actinomycetes</taxon>
        <taxon>Streptosporangiales</taxon>
        <taxon>Streptosporangiaceae</taxon>
        <taxon>Spongiactinospora</taxon>
    </lineage>
</organism>
<accession>A0A366M6S7</accession>
<protein>
    <submittedName>
        <fullName evidence="1">Uncharacterized protein</fullName>
    </submittedName>
</protein>
<gene>
    <name evidence="1" type="ORF">DP939_01565</name>
</gene>
<name>A0A366M6S7_9ACTN</name>
<sequence>MTTIKVPKALRDRLSALADEHGRGTTLADALTRLLDEHEATQVRRRMAFEEILTASQADPEAVAKGTRMAARAIEYLQRRKSLHSPEATT</sequence>
<comment type="caution">
    <text evidence="1">The sequence shown here is derived from an EMBL/GenBank/DDBJ whole genome shotgun (WGS) entry which is preliminary data.</text>
</comment>
<evidence type="ECO:0000313" key="2">
    <source>
        <dbReference type="Proteomes" id="UP000253303"/>
    </source>
</evidence>
<dbReference type="EMBL" id="QMEY01000001">
    <property type="protein sequence ID" value="RBQ21430.1"/>
    <property type="molecule type" value="Genomic_DNA"/>
</dbReference>
<keyword evidence="2" id="KW-1185">Reference proteome</keyword>
<evidence type="ECO:0000313" key="1">
    <source>
        <dbReference type="EMBL" id="RBQ21430.1"/>
    </source>
</evidence>
<proteinExistence type="predicted"/>
<dbReference type="Proteomes" id="UP000253303">
    <property type="component" value="Unassembled WGS sequence"/>
</dbReference>
<dbReference type="AlphaFoldDB" id="A0A366M6S7"/>
<reference evidence="1 2" key="1">
    <citation type="submission" date="2018-06" db="EMBL/GenBank/DDBJ databases">
        <title>Sphaerisporangium craniellae sp. nov., isolated from a marine sponge in the South China Sea.</title>
        <authorList>
            <person name="Li L."/>
        </authorList>
    </citation>
    <scope>NUCLEOTIDE SEQUENCE [LARGE SCALE GENOMIC DNA]</scope>
    <source>
        <strain evidence="1 2">LHW63015</strain>
    </source>
</reference>